<evidence type="ECO:0000313" key="3">
    <source>
        <dbReference type="Proteomes" id="UP000256328"/>
    </source>
</evidence>
<reference evidence="2 3" key="1">
    <citation type="journal article" date="2018" name="IMA Fungus">
        <title>IMA Genome-F 9: Draft genome sequence of Annulohypoxylon stygium, Aspergillus mulundensis, Berkeleyomyces basicola (syn. Thielaviopsis basicola), Ceratocystis smalleyi, two Cercospora beticola strains, Coleophoma cylindrospora, Fusarium fracticaudum, Phialophora cf. hyalina, and Morchella septimelata.</title>
        <authorList>
            <person name="Wingfield B.D."/>
            <person name="Bills G.F."/>
            <person name="Dong Y."/>
            <person name="Huang W."/>
            <person name="Nel W.J."/>
            <person name="Swalarsk-Parry B.S."/>
            <person name="Vaghefi N."/>
            <person name="Wilken P.M."/>
            <person name="An Z."/>
            <person name="de Beer Z.W."/>
            <person name="De Vos L."/>
            <person name="Chen L."/>
            <person name="Duong T.A."/>
            <person name="Gao Y."/>
            <person name="Hammerbacher A."/>
            <person name="Kikkert J.R."/>
            <person name="Li Y."/>
            <person name="Li H."/>
            <person name="Li K."/>
            <person name="Li Q."/>
            <person name="Liu X."/>
            <person name="Ma X."/>
            <person name="Naidoo K."/>
            <person name="Pethybridge S.J."/>
            <person name="Sun J."/>
            <person name="Steenkamp E.T."/>
            <person name="van der Nest M.A."/>
            <person name="van Wyk S."/>
            <person name="Wingfield M.J."/>
            <person name="Xiong C."/>
            <person name="Yue Q."/>
            <person name="Zhang X."/>
        </authorList>
    </citation>
    <scope>NUCLEOTIDE SEQUENCE [LARGE SCALE GENOMIC DNA]</scope>
    <source>
        <strain evidence="2 3">BP5796</strain>
    </source>
</reference>
<proteinExistence type="predicted"/>
<keyword evidence="1" id="KW-0812">Transmembrane</keyword>
<sequence length="249" mass="27351">MATNHAHAPWRKSVLIPFWTLQLLFLLLMLVLLVMVLVVADVVVDELNNDGYDVGASLTLVKIIDGIWIGLNCACLGLTVTEIVLLARYKLTPRFFLISNVLKSTFLTAIFVYDLVTELTHTSTKKTSAFGLIVDIALLIDAVEMPGRQYGHFATATLGKRDIEAGSNFGGPVVSGDGREPFRGRRLSYNQGPYTTYNAYAPYAAAATPSSGTFSAAPTTPPTYREVPEVVVHREDGQVFEMEGRKSYR</sequence>
<evidence type="ECO:0000313" key="2">
    <source>
        <dbReference type="EMBL" id="RDW61448.1"/>
    </source>
</evidence>
<feature type="transmembrane region" description="Helical" evidence="1">
    <location>
        <begin position="95"/>
        <end position="116"/>
    </location>
</feature>
<dbReference type="AlphaFoldDB" id="A0A3D8QIC9"/>
<keyword evidence="3" id="KW-1185">Reference proteome</keyword>
<accession>A0A3D8QIC9</accession>
<keyword evidence="1" id="KW-1133">Transmembrane helix</keyword>
<gene>
    <name evidence="2" type="ORF">BP5796_11340</name>
</gene>
<keyword evidence="1" id="KW-0472">Membrane</keyword>
<organism evidence="2 3">
    <name type="scientific">Coleophoma crateriformis</name>
    <dbReference type="NCBI Taxonomy" id="565419"/>
    <lineage>
        <taxon>Eukaryota</taxon>
        <taxon>Fungi</taxon>
        <taxon>Dikarya</taxon>
        <taxon>Ascomycota</taxon>
        <taxon>Pezizomycotina</taxon>
        <taxon>Leotiomycetes</taxon>
        <taxon>Helotiales</taxon>
        <taxon>Dermateaceae</taxon>
        <taxon>Coleophoma</taxon>
    </lineage>
</organism>
<dbReference type="OrthoDB" id="5211263at2759"/>
<dbReference type="Proteomes" id="UP000256328">
    <property type="component" value="Unassembled WGS sequence"/>
</dbReference>
<dbReference type="EMBL" id="PDLN01000018">
    <property type="protein sequence ID" value="RDW61448.1"/>
    <property type="molecule type" value="Genomic_DNA"/>
</dbReference>
<evidence type="ECO:0000256" key="1">
    <source>
        <dbReference type="SAM" id="Phobius"/>
    </source>
</evidence>
<comment type="caution">
    <text evidence="2">The sequence shown here is derived from an EMBL/GenBank/DDBJ whole genome shotgun (WGS) entry which is preliminary data.</text>
</comment>
<feature type="transmembrane region" description="Helical" evidence="1">
    <location>
        <begin position="21"/>
        <end position="43"/>
    </location>
</feature>
<protein>
    <submittedName>
        <fullName evidence="2">Uncharacterized protein</fullName>
    </submittedName>
</protein>
<feature type="transmembrane region" description="Helical" evidence="1">
    <location>
        <begin position="63"/>
        <end position="86"/>
    </location>
</feature>
<name>A0A3D8QIC9_9HELO</name>